<keyword evidence="3" id="KW-0808">Transferase</keyword>
<keyword evidence="8" id="KW-0012">Acyltransferase</keyword>
<feature type="transmembrane region" description="Helical" evidence="9">
    <location>
        <begin position="143"/>
        <end position="169"/>
    </location>
</feature>
<dbReference type="Pfam" id="PF13813">
    <property type="entry name" value="MBOAT_2"/>
    <property type="match status" value="1"/>
</dbReference>
<dbReference type="InterPro" id="IPR017088">
    <property type="entry name" value="Wax_synthase_Magnoliopsida"/>
</dbReference>
<dbReference type="STRING" id="180498.A0A067KWA6"/>
<keyword evidence="7 9" id="KW-0472">Membrane</keyword>
<feature type="transmembrane region" description="Helical" evidence="9">
    <location>
        <begin position="290"/>
        <end position="310"/>
    </location>
</feature>
<dbReference type="InterPro" id="IPR044851">
    <property type="entry name" value="Wax_synthase"/>
</dbReference>
<evidence type="ECO:0000313" key="11">
    <source>
        <dbReference type="EMBL" id="KDP39228.1"/>
    </source>
</evidence>
<dbReference type="EMBL" id="KK914353">
    <property type="protein sequence ID" value="KDP39228.1"/>
    <property type="molecule type" value="Genomic_DNA"/>
</dbReference>
<comment type="subcellular location">
    <subcellularLocation>
        <location evidence="1">Membrane</location>
        <topology evidence="1">Multi-pass membrane protein</topology>
    </subcellularLocation>
</comment>
<reference evidence="11 12" key="1">
    <citation type="journal article" date="2014" name="PLoS ONE">
        <title>Global Analysis of Gene Expression Profiles in Physic Nut (Jatropha curcas L.) Seedlings Exposed to Salt Stress.</title>
        <authorList>
            <person name="Zhang L."/>
            <person name="Zhang C."/>
            <person name="Wu P."/>
            <person name="Chen Y."/>
            <person name="Li M."/>
            <person name="Jiang H."/>
            <person name="Wu G."/>
        </authorList>
    </citation>
    <scope>NUCLEOTIDE SEQUENCE [LARGE SCALE GENOMIC DNA]</scope>
    <source>
        <strain evidence="12">cv. GZQX0401</strain>
        <tissue evidence="11">Young leaves</tissue>
    </source>
</reference>
<feature type="domain" description="Wax synthase" evidence="10">
    <location>
        <begin position="180"/>
        <end position="266"/>
    </location>
</feature>
<keyword evidence="4 9" id="KW-0812">Transmembrane</keyword>
<evidence type="ECO:0000256" key="6">
    <source>
        <dbReference type="ARBA" id="ARBA00023098"/>
    </source>
</evidence>
<accession>A0A067KWA6</accession>
<keyword evidence="6" id="KW-0443">Lipid metabolism</keyword>
<dbReference type="GO" id="GO:0008374">
    <property type="term" value="F:O-acyltransferase activity"/>
    <property type="evidence" value="ECO:0007669"/>
    <property type="project" value="InterPro"/>
</dbReference>
<keyword evidence="5 9" id="KW-1133">Transmembrane helix</keyword>
<dbReference type="GO" id="GO:0016020">
    <property type="term" value="C:membrane"/>
    <property type="evidence" value="ECO:0007669"/>
    <property type="project" value="UniProtKB-SubCell"/>
</dbReference>
<comment type="similarity">
    <text evidence="2">Belongs to the wax synthase family.</text>
</comment>
<feature type="transmembrane region" description="Helical" evidence="9">
    <location>
        <begin position="7"/>
        <end position="26"/>
    </location>
</feature>
<dbReference type="PANTHER" id="PTHR31595:SF70">
    <property type="entry name" value="LONG-CHAIN-ALCOHOL O-FATTY-ACYLTRANSFERASE 3-RELATED"/>
    <property type="match status" value="1"/>
</dbReference>
<dbReference type="GO" id="GO:0006629">
    <property type="term" value="P:lipid metabolic process"/>
    <property type="evidence" value="ECO:0007669"/>
    <property type="project" value="UniProtKB-KW"/>
</dbReference>
<evidence type="ECO:0000259" key="10">
    <source>
        <dbReference type="Pfam" id="PF13813"/>
    </source>
</evidence>
<evidence type="ECO:0000256" key="4">
    <source>
        <dbReference type="ARBA" id="ARBA00022692"/>
    </source>
</evidence>
<dbReference type="OrthoDB" id="1077582at2759"/>
<evidence type="ECO:0000256" key="2">
    <source>
        <dbReference type="ARBA" id="ARBA00007282"/>
    </source>
</evidence>
<keyword evidence="12" id="KW-1185">Reference proteome</keyword>
<protein>
    <recommendedName>
        <fullName evidence="10">Wax synthase domain-containing protein</fullName>
    </recommendedName>
</protein>
<feature type="transmembrane region" description="Helical" evidence="9">
    <location>
        <begin position="118"/>
        <end position="137"/>
    </location>
</feature>
<sequence>MEEEAKNFIKVWFLAITCLSYCYYIASRIPKGFLRLLSLFPVFYLFIILPFNLTTAHLCGPTAFFLTWLANFKLLLFSFDQGPLSPSPLKLFHFISLACLPIKLTNSKNNTNRYSVSTRSFLLAIKVILFAIIFHSYSYKQFMYPYVILILYCLHLYIELELVLAICAAPARALFGFELEPQFSEPYLTTSLQDFWGRRWNLMVTSILRPTVYNPIRDLSIRLIGPVWASLPAVFVTFVVSGLIHELLYFYLTRVSPTWEVTWFFVLHGICVAIEVAVKRVVKDRWRLHPVVSGALTIVFVAVTGLWLFFPQLTRNGVDTKVIKELSIVVDFVKHNLSTLSMFN</sequence>
<dbReference type="PANTHER" id="PTHR31595">
    <property type="entry name" value="LONG-CHAIN-ALCOHOL O-FATTY-ACYLTRANSFERASE 3-RELATED"/>
    <property type="match status" value="1"/>
</dbReference>
<evidence type="ECO:0000256" key="7">
    <source>
        <dbReference type="ARBA" id="ARBA00023136"/>
    </source>
</evidence>
<evidence type="ECO:0000256" key="9">
    <source>
        <dbReference type="SAM" id="Phobius"/>
    </source>
</evidence>
<dbReference type="AlphaFoldDB" id="A0A067KWA6"/>
<dbReference type="PIRSF" id="PIRSF037006">
    <property type="entry name" value="Wax_synthase"/>
    <property type="match status" value="1"/>
</dbReference>
<dbReference type="KEGG" id="jcu:105633048"/>
<dbReference type="InterPro" id="IPR032805">
    <property type="entry name" value="Wax_synthase_dom"/>
</dbReference>
<dbReference type="Proteomes" id="UP000027138">
    <property type="component" value="Unassembled WGS sequence"/>
</dbReference>
<evidence type="ECO:0000256" key="5">
    <source>
        <dbReference type="ARBA" id="ARBA00022989"/>
    </source>
</evidence>
<name>A0A067KWA6_JATCU</name>
<gene>
    <name evidence="11" type="ORF">JCGZ_00985</name>
</gene>
<evidence type="ECO:0000256" key="3">
    <source>
        <dbReference type="ARBA" id="ARBA00022679"/>
    </source>
</evidence>
<proteinExistence type="inferred from homology"/>
<evidence type="ECO:0000256" key="8">
    <source>
        <dbReference type="ARBA" id="ARBA00023315"/>
    </source>
</evidence>
<organism evidence="11 12">
    <name type="scientific">Jatropha curcas</name>
    <name type="common">Barbados nut</name>
    <dbReference type="NCBI Taxonomy" id="180498"/>
    <lineage>
        <taxon>Eukaryota</taxon>
        <taxon>Viridiplantae</taxon>
        <taxon>Streptophyta</taxon>
        <taxon>Embryophyta</taxon>
        <taxon>Tracheophyta</taxon>
        <taxon>Spermatophyta</taxon>
        <taxon>Magnoliopsida</taxon>
        <taxon>eudicotyledons</taxon>
        <taxon>Gunneridae</taxon>
        <taxon>Pentapetalae</taxon>
        <taxon>rosids</taxon>
        <taxon>fabids</taxon>
        <taxon>Malpighiales</taxon>
        <taxon>Euphorbiaceae</taxon>
        <taxon>Crotonoideae</taxon>
        <taxon>Jatropheae</taxon>
        <taxon>Jatropha</taxon>
    </lineage>
</organism>
<evidence type="ECO:0000256" key="1">
    <source>
        <dbReference type="ARBA" id="ARBA00004141"/>
    </source>
</evidence>
<feature type="transmembrane region" description="Helical" evidence="9">
    <location>
        <begin position="227"/>
        <end position="249"/>
    </location>
</feature>
<evidence type="ECO:0000313" key="12">
    <source>
        <dbReference type="Proteomes" id="UP000027138"/>
    </source>
</evidence>
<feature type="transmembrane region" description="Helical" evidence="9">
    <location>
        <begin position="261"/>
        <end position="278"/>
    </location>
</feature>